<dbReference type="GO" id="GO:0008483">
    <property type="term" value="F:transaminase activity"/>
    <property type="evidence" value="ECO:0007669"/>
    <property type="project" value="UniProtKB-KW"/>
</dbReference>
<dbReference type="RefSeq" id="WP_146294521.1">
    <property type="nucleotide sequence ID" value="NZ_CP042326.1"/>
</dbReference>
<keyword evidence="6" id="KW-1185">Reference proteome</keyword>
<dbReference type="EMBL" id="CP042326">
    <property type="protein sequence ID" value="QDZ38910.1"/>
    <property type="molecule type" value="Genomic_DNA"/>
</dbReference>
<accession>A0A5B8NKV1</accession>
<evidence type="ECO:0000259" key="4">
    <source>
        <dbReference type="Pfam" id="PF00266"/>
    </source>
</evidence>
<dbReference type="AlphaFoldDB" id="A0A5B8NKV1"/>
<dbReference type="OrthoDB" id="9808002at2"/>
<dbReference type="PANTHER" id="PTHR11601:SF34">
    <property type="entry name" value="CYSTEINE DESULFURASE"/>
    <property type="match status" value="1"/>
</dbReference>
<gene>
    <name evidence="5" type="ORF">FRE64_02520</name>
</gene>
<name>A0A5B8NKV1_9CHRO</name>
<dbReference type="SUPFAM" id="SSF53383">
    <property type="entry name" value="PLP-dependent transferases"/>
    <property type="match status" value="1"/>
</dbReference>
<dbReference type="Proteomes" id="UP000318453">
    <property type="component" value="Chromosome"/>
</dbReference>
<dbReference type="InterPro" id="IPR015424">
    <property type="entry name" value="PyrdxlP-dep_Trfase"/>
</dbReference>
<proteinExistence type="inferred from homology"/>
<evidence type="ECO:0000313" key="6">
    <source>
        <dbReference type="Proteomes" id="UP000318453"/>
    </source>
</evidence>
<reference evidence="5" key="1">
    <citation type="submission" date="2019-08" db="EMBL/GenBank/DDBJ databases">
        <title>Carotenoids and Carotenoid Binding Proteins in the Halophilic Cyanobacterium Euhalothece sp. ZM00.</title>
        <authorList>
            <person name="Cho S.M."/>
            <person name="Song J.Y."/>
            <person name="Park Y.-I."/>
        </authorList>
    </citation>
    <scope>NUCLEOTIDE SEQUENCE [LARGE SCALE GENOMIC DNA]</scope>
    <source>
        <strain evidence="5">Z-M001</strain>
    </source>
</reference>
<dbReference type="PANTHER" id="PTHR11601">
    <property type="entry name" value="CYSTEINE DESULFURYLASE FAMILY MEMBER"/>
    <property type="match status" value="1"/>
</dbReference>
<feature type="domain" description="Aminotransferase class V" evidence="4">
    <location>
        <begin position="2"/>
        <end position="184"/>
    </location>
</feature>
<dbReference type="GO" id="GO:0031071">
    <property type="term" value="F:cysteine desulfurase activity"/>
    <property type="evidence" value="ECO:0007669"/>
    <property type="project" value="UniProtKB-EC"/>
</dbReference>
<evidence type="ECO:0000256" key="3">
    <source>
        <dbReference type="ARBA" id="ARBA00050776"/>
    </source>
</evidence>
<dbReference type="Gene3D" id="1.10.260.50">
    <property type="match status" value="1"/>
</dbReference>
<dbReference type="Gene3D" id="3.40.640.10">
    <property type="entry name" value="Type I PLP-dependent aspartate aminotransferase-like (Major domain)"/>
    <property type="match status" value="1"/>
</dbReference>
<keyword evidence="5" id="KW-0808">Transferase</keyword>
<evidence type="ECO:0000256" key="2">
    <source>
        <dbReference type="ARBA" id="ARBA00006490"/>
    </source>
</evidence>
<comment type="catalytic activity">
    <reaction evidence="3">
        <text>(sulfur carrier)-H + L-cysteine = (sulfur carrier)-SH + L-alanine</text>
        <dbReference type="Rhea" id="RHEA:43892"/>
        <dbReference type="Rhea" id="RHEA-COMP:14737"/>
        <dbReference type="Rhea" id="RHEA-COMP:14739"/>
        <dbReference type="ChEBI" id="CHEBI:29917"/>
        <dbReference type="ChEBI" id="CHEBI:35235"/>
        <dbReference type="ChEBI" id="CHEBI:57972"/>
        <dbReference type="ChEBI" id="CHEBI:64428"/>
        <dbReference type="EC" id="2.8.1.7"/>
    </reaction>
</comment>
<protein>
    <submittedName>
        <fullName evidence="5">Aminotransferase class V-fold PLP-dependent enzyme</fullName>
    </submittedName>
</protein>
<dbReference type="KEGG" id="enn:FRE64_02520"/>
<comment type="similarity">
    <text evidence="2">Belongs to the class-V pyridoxal-phosphate-dependent aminotransferase family. NifS/IscS subfamily.</text>
</comment>
<dbReference type="InterPro" id="IPR000192">
    <property type="entry name" value="Aminotrans_V_dom"/>
</dbReference>
<sequence>MGKTLIDFKQWEITYLTISGHKFYAPKGIGALVIKKGTPLEPIIYGGGHERGMRSGTLNVPGIVGLGEACRLREMEMKEDESAIAQKRDRLQALLQKEIPDLVVNGDTNSRLAGNLHISLPRIPNSAIVARIRDQLAISTGAACSSGVETPSHVLRAMNLPEEAIEGALRIGIGKFTMEEEVDQAAMILSEAAFKIRSLMDS</sequence>
<evidence type="ECO:0000256" key="1">
    <source>
        <dbReference type="ARBA" id="ARBA00001933"/>
    </source>
</evidence>
<organism evidence="5 6">
    <name type="scientific">Euhalothece natronophila Z-M001</name>
    <dbReference type="NCBI Taxonomy" id="522448"/>
    <lineage>
        <taxon>Bacteria</taxon>
        <taxon>Bacillati</taxon>
        <taxon>Cyanobacteriota</taxon>
        <taxon>Cyanophyceae</taxon>
        <taxon>Oscillatoriophycideae</taxon>
        <taxon>Chroococcales</taxon>
        <taxon>Halothecacae</taxon>
        <taxon>Halothece cluster</taxon>
        <taxon>Euhalothece</taxon>
    </lineage>
</organism>
<evidence type="ECO:0000313" key="5">
    <source>
        <dbReference type="EMBL" id="QDZ38910.1"/>
    </source>
</evidence>
<comment type="cofactor">
    <cofactor evidence="1">
        <name>pyridoxal 5'-phosphate</name>
        <dbReference type="ChEBI" id="CHEBI:597326"/>
    </cofactor>
</comment>
<dbReference type="InterPro" id="IPR015422">
    <property type="entry name" value="PyrdxlP-dep_Trfase_small"/>
</dbReference>
<dbReference type="Pfam" id="PF00266">
    <property type="entry name" value="Aminotran_5"/>
    <property type="match status" value="1"/>
</dbReference>
<dbReference type="InterPro" id="IPR015421">
    <property type="entry name" value="PyrdxlP-dep_Trfase_major"/>
</dbReference>
<keyword evidence="5" id="KW-0032">Aminotransferase</keyword>
<dbReference type="Gene3D" id="3.90.1150.10">
    <property type="entry name" value="Aspartate Aminotransferase, domain 1"/>
    <property type="match status" value="1"/>
</dbReference>